<dbReference type="EMBL" id="BHZD01000001">
    <property type="protein sequence ID" value="GCD43816.1"/>
    <property type="molecule type" value="Genomic_DNA"/>
</dbReference>
<gene>
    <name evidence="1" type="ORF">GKJPGBOP_03499</name>
</gene>
<evidence type="ECO:0000313" key="2">
    <source>
        <dbReference type="Proteomes" id="UP000286746"/>
    </source>
</evidence>
<reference evidence="1 2" key="1">
    <citation type="submission" date="2018-11" db="EMBL/GenBank/DDBJ databases">
        <title>Whole genome sequence of Streptomyces paromomycinus NBRC 15454(T).</title>
        <authorList>
            <person name="Komaki H."/>
            <person name="Tamura T."/>
        </authorList>
    </citation>
    <scope>NUCLEOTIDE SEQUENCE [LARGE SCALE GENOMIC DNA]</scope>
    <source>
        <strain evidence="1 2">NBRC 15454</strain>
    </source>
</reference>
<sequence length="443" mass="46824">MQPDRPDQPPSRPGSWRRLARRAGRTRPLIALGAALGVVGGVATGYAVQYGRPPTPLPPLAAGVSAQPAQATGDAAPRRVAAPWSDGDLDLLLAPRPEDARPQMSGNPRLRLDRFAAGYTEPAEVFKGLAKGGFQRAVHDIWCLGSLTVRTDLVQFRDMWDAGAARYVEDGQGFDVTQRAHKVKLAGTPTGALFVEAEAREFPDSVPLYTARALARRGTVVMDMAFQDTKPLDEAALRRLAQRQLDQLMKAPAQAPPRAIGDPPVTGAGAAALRTELLPAPGGPAYGPDPGSFRNDSAVGAEQSELLARQLSGWLPAGRRDAFFSALRRRGVVESAVRTYRVPGQILEVQLLRLKPGGADGLPAAVAGDGVRTGPSVPGHPGAHCVLPEESGARGMASMLCAGEVRDRLVVLTAYGPEGLDTSHGVRHLSRQLRRAGTHGGTA</sequence>
<accession>A0A401W3E3</accession>
<dbReference type="AlphaFoldDB" id="A0A401W3E3"/>
<proteinExistence type="predicted"/>
<dbReference type="Proteomes" id="UP000286746">
    <property type="component" value="Unassembled WGS sequence"/>
</dbReference>
<evidence type="ECO:0000313" key="1">
    <source>
        <dbReference type="EMBL" id="GCD43816.1"/>
    </source>
</evidence>
<name>A0A401W3E3_STREY</name>
<comment type="caution">
    <text evidence="1">The sequence shown here is derived from an EMBL/GenBank/DDBJ whole genome shotgun (WGS) entry which is preliminary data.</text>
</comment>
<keyword evidence="2" id="KW-1185">Reference proteome</keyword>
<organism evidence="1 2">
    <name type="scientific">Streptomyces paromomycinus</name>
    <name type="common">Streptomyces rimosus subsp. paromomycinus</name>
    <dbReference type="NCBI Taxonomy" id="92743"/>
    <lineage>
        <taxon>Bacteria</taxon>
        <taxon>Bacillati</taxon>
        <taxon>Actinomycetota</taxon>
        <taxon>Actinomycetes</taxon>
        <taxon>Kitasatosporales</taxon>
        <taxon>Streptomycetaceae</taxon>
        <taxon>Streptomyces</taxon>
    </lineage>
</organism>
<protein>
    <submittedName>
        <fullName evidence="1">Uncharacterized protein</fullName>
    </submittedName>
</protein>